<dbReference type="AlphaFoldDB" id="A0A8K1LG62"/>
<accession>A0A8K1LG62</accession>
<name>A0A8K1LG62_9PASS</name>
<evidence type="ECO:0000256" key="1">
    <source>
        <dbReference type="SAM" id="MobiDB-lite"/>
    </source>
</evidence>
<keyword evidence="4" id="KW-1185">Reference proteome</keyword>
<feature type="transmembrane region" description="Helical" evidence="2">
    <location>
        <begin position="12"/>
        <end position="34"/>
    </location>
</feature>
<evidence type="ECO:0000256" key="2">
    <source>
        <dbReference type="SAM" id="Phobius"/>
    </source>
</evidence>
<feature type="compositionally biased region" description="Basic and acidic residues" evidence="1">
    <location>
        <begin position="81"/>
        <end position="91"/>
    </location>
</feature>
<protein>
    <submittedName>
        <fullName evidence="3">Uncharacterized protein</fullName>
    </submittedName>
</protein>
<feature type="region of interest" description="Disordered" evidence="1">
    <location>
        <begin position="111"/>
        <end position="131"/>
    </location>
</feature>
<evidence type="ECO:0000313" key="3">
    <source>
        <dbReference type="EMBL" id="TRZ12770.1"/>
    </source>
</evidence>
<evidence type="ECO:0000313" key="4">
    <source>
        <dbReference type="Proteomes" id="UP000796761"/>
    </source>
</evidence>
<gene>
    <name evidence="3" type="ORF">HGM15179_014326</name>
</gene>
<feature type="region of interest" description="Disordered" evidence="1">
    <location>
        <begin position="67"/>
        <end position="91"/>
    </location>
</feature>
<organism evidence="3 4">
    <name type="scientific">Zosterops borbonicus</name>
    <dbReference type="NCBI Taxonomy" id="364589"/>
    <lineage>
        <taxon>Eukaryota</taxon>
        <taxon>Metazoa</taxon>
        <taxon>Chordata</taxon>
        <taxon>Craniata</taxon>
        <taxon>Vertebrata</taxon>
        <taxon>Euteleostomi</taxon>
        <taxon>Archelosauria</taxon>
        <taxon>Archosauria</taxon>
        <taxon>Dinosauria</taxon>
        <taxon>Saurischia</taxon>
        <taxon>Theropoda</taxon>
        <taxon>Coelurosauria</taxon>
        <taxon>Aves</taxon>
        <taxon>Neognathae</taxon>
        <taxon>Neoaves</taxon>
        <taxon>Telluraves</taxon>
        <taxon>Australaves</taxon>
        <taxon>Passeriformes</taxon>
        <taxon>Sylvioidea</taxon>
        <taxon>Zosteropidae</taxon>
        <taxon>Zosterops</taxon>
    </lineage>
</organism>
<proteinExistence type="predicted"/>
<reference evidence="3" key="1">
    <citation type="submission" date="2019-04" db="EMBL/GenBank/DDBJ databases">
        <title>Genome assembly of Zosterops borbonicus 15179.</title>
        <authorList>
            <person name="Leroy T."/>
            <person name="Anselmetti Y."/>
            <person name="Tilak M.-K."/>
            <person name="Nabholz B."/>
        </authorList>
    </citation>
    <scope>NUCLEOTIDE SEQUENCE</scope>
    <source>
        <strain evidence="3">HGM_15179</strain>
        <tissue evidence="3">Muscle</tissue>
    </source>
</reference>
<dbReference type="Proteomes" id="UP000796761">
    <property type="component" value="Unassembled WGS sequence"/>
</dbReference>
<sequence length="131" mass="14579">MDRDFGRREDFCALSFGPNLGMDLGLVFLFLFAAHSLEQPVGKQSVCAHVEHNLLWLPERRRVMLSPPGLVTPQECPGQDEEPKTRVPPQHEEKLLPMEGGRALEQLPREGVESPFSGDIPNPPGWVPVSS</sequence>
<dbReference type="EMBL" id="SWJQ01000567">
    <property type="protein sequence ID" value="TRZ12770.1"/>
    <property type="molecule type" value="Genomic_DNA"/>
</dbReference>
<comment type="caution">
    <text evidence="3">The sequence shown here is derived from an EMBL/GenBank/DDBJ whole genome shotgun (WGS) entry which is preliminary data.</text>
</comment>
<keyword evidence="2" id="KW-0472">Membrane</keyword>
<keyword evidence="2" id="KW-1133">Transmembrane helix</keyword>
<keyword evidence="2" id="KW-0812">Transmembrane</keyword>
<feature type="compositionally biased region" description="Pro residues" evidence="1">
    <location>
        <begin position="121"/>
        <end position="131"/>
    </location>
</feature>